<keyword evidence="2" id="KW-1185">Reference proteome</keyword>
<dbReference type="Proteomes" id="UP001433508">
    <property type="component" value="Unassembled WGS sequence"/>
</dbReference>
<protein>
    <submittedName>
        <fullName evidence="1">Uncharacterized protein</fullName>
    </submittedName>
</protein>
<gene>
    <name evidence="1" type="ORF">V1525DRAFT_206470</name>
</gene>
<organism evidence="1 2">
    <name type="scientific">Lipomyces kononenkoae</name>
    <name type="common">Yeast</name>
    <dbReference type="NCBI Taxonomy" id="34357"/>
    <lineage>
        <taxon>Eukaryota</taxon>
        <taxon>Fungi</taxon>
        <taxon>Dikarya</taxon>
        <taxon>Ascomycota</taxon>
        <taxon>Saccharomycotina</taxon>
        <taxon>Lipomycetes</taxon>
        <taxon>Lipomycetales</taxon>
        <taxon>Lipomycetaceae</taxon>
        <taxon>Lipomyces</taxon>
    </lineage>
</organism>
<accession>A0ACC3TC62</accession>
<proteinExistence type="predicted"/>
<comment type="caution">
    <text evidence="1">The sequence shown here is derived from an EMBL/GenBank/DDBJ whole genome shotgun (WGS) entry which is preliminary data.</text>
</comment>
<evidence type="ECO:0000313" key="2">
    <source>
        <dbReference type="Proteomes" id="UP001433508"/>
    </source>
</evidence>
<name>A0ACC3TC62_LIPKO</name>
<dbReference type="EMBL" id="MU971339">
    <property type="protein sequence ID" value="KAK9240487.1"/>
    <property type="molecule type" value="Genomic_DNA"/>
</dbReference>
<reference evidence="2" key="1">
    <citation type="journal article" date="2024" name="Front. Bioeng. Biotechnol.">
        <title>Genome-scale model development and genomic sequencing of the oleaginous clade Lipomyces.</title>
        <authorList>
            <person name="Czajka J.J."/>
            <person name="Han Y."/>
            <person name="Kim J."/>
            <person name="Mondo S.J."/>
            <person name="Hofstad B.A."/>
            <person name="Robles A."/>
            <person name="Haridas S."/>
            <person name="Riley R."/>
            <person name="LaButti K."/>
            <person name="Pangilinan J."/>
            <person name="Andreopoulos W."/>
            <person name="Lipzen A."/>
            <person name="Yan J."/>
            <person name="Wang M."/>
            <person name="Ng V."/>
            <person name="Grigoriev I.V."/>
            <person name="Spatafora J.W."/>
            <person name="Magnuson J.K."/>
            <person name="Baker S.E."/>
            <person name="Pomraning K.R."/>
        </authorList>
    </citation>
    <scope>NUCLEOTIDE SEQUENCE [LARGE SCALE GENOMIC DNA]</scope>
    <source>
        <strain evidence="2">CBS 7786</strain>
    </source>
</reference>
<sequence length="480" mass="50848">MQKSVNRGEMCAIEIDSALAIEVAQAPFQESTERTTEAPAVIADNVERKVVRESTGDYQPAVSCTPSSPPIFDHICHPISAHPDCSNEGTSTTSGGQLTFAQSNSLGQLVDNDQAIRTVTSEAHVSENEDFGSNVSQQVRAAGKEDDNFEADNLNVTACIGNDNSEKDSPVDAALVRHKPVREDERPRSAPVTESDIRTPQGVLSIFGDAQPGKQPIFESEGSLYHSGNSSAGNHAEPSRHTEDALITESQSSSQEVPEHLHGPSDDHDHDSQAEPTEGPSNGEGCSGATSAVVVGQPVAHSQDSIKSQPAVQSPQEGVNASRRQVRKRSAVRPYMDAPTDVAVSVGSSGFAIIPPLSQSTPALTDLHANRSDDATPSGTKRGKKRGRKSKQPKPSGDSDFANIEGSMHIRQGSINDCIVVSSNPDAGGIIPSPDIVGKRQRLAMEPAEMPNVKLTRGKRGRSKLVPESSESGVVSLRGK</sequence>
<evidence type="ECO:0000313" key="1">
    <source>
        <dbReference type="EMBL" id="KAK9240487.1"/>
    </source>
</evidence>